<accession>A0A401FV25</accession>
<comment type="caution">
    <text evidence="3">The sequence shown here is derived from an EMBL/GenBank/DDBJ whole genome shotgun (WGS) entry which is preliminary data.</text>
</comment>
<evidence type="ECO:0000313" key="4">
    <source>
        <dbReference type="Proteomes" id="UP000288096"/>
    </source>
</evidence>
<dbReference type="CDD" id="cd00838">
    <property type="entry name" value="MPP_superfamily"/>
    <property type="match status" value="1"/>
</dbReference>
<dbReference type="EMBL" id="BEXT01000001">
    <property type="protein sequence ID" value="GBC60819.1"/>
    <property type="molecule type" value="Genomic_DNA"/>
</dbReference>
<reference evidence="4" key="1">
    <citation type="submission" date="2017-11" db="EMBL/GenBank/DDBJ databases">
        <authorList>
            <person name="Watanabe M."/>
            <person name="Kojima H."/>
        </authorList>
    </citation>
    <scope>NUCLEOTIDE SEQUENCE [LARGE SCALE GENOMIC DNA]</scope>
    <source>
        <strain evidence="4">Tokyo 01</strain>
    </source>
</reference>
<sequence length="247" mass="27581">MRLAVFSDVHGNLEALEAFREDAAAWKVEQYICLGDIVGYGAEPDTCVRRVMALPGIQSVVGNHDRTAATAGPVYDMSPDAGQAIRWTRKRLSPGSRRFLEGMQPTLKAAGMIFAHATPHLPLEWHYTLTRENTFRSFARSREKIIFVGHTHVPQLITKSGFFRIEYESTQEEGAVFSLKNRKRVMVNCGSIGQPRDTDARISYVIYDTERETLIFRRVPYDCGSAAAKIRSAGLPDALASRLFSGI</sequence>
<dbReference type="RefSeq" id="WP_124328183.1">
    <property type="nucleotide sequence ID" value="NZ_BEXT01000001.1"/>
</dbReference>
<dbReference type="AlphaFoldDB" id="A0A401FV25"/>
<evidence type="ECO:0000256" key="1">
    <source>
        <dbReference type="ARBA" id="ARBA00008950"/>
    </source>
</evidence>
<protein>
    <submittedName>
        <fullName evidence="3">Phosphodiesterase</fullName>
    </submittedName>
</protein>
<evidence type="ECO:0000313" key="3">
    <source>
        <dbReference type="EMBL" id="GBC60819.1"/>
    </source>
</evidence>
<dbReference type="PANTHER" id="PTHR42850">
    <property type="entry name" value="METALLOPHOSPHOESTERASE"/>
    <property type="match status" value="1"/>
</dbReference>
<feature type="domain" description="Calcineurin-like phosphoesterase" evidence="2">
    <location>
        <begin position="1"/>
        <end position="211"/>
    </location>
</feature>
<dbReference type="Proteomes" id="UP000288096">
    <property type="component" value="Unassembled WGS sequence"/>
</dbReference>
<gene>
    <name evidence="3" type="ORF">DENIS_1778</name>
</gene>
<dbReference type="InterPro" id="IPR050126">
    <property type="entry name" value="Ap4A_hydrolase"/>
</dbReference>
<organism evidence="3 4">
    <name type="scientific">Desulfonema ishimotonii</name>
    <dbReference type="NCBI Taxonomy" id="45657"/>
    <lineage>
        <taxon>Bacteria</taxon>
        <taxon>Pseudomonadati</taxon>
        <taxon>Thermodesulfobacteriota</taxon>
        <taxon>Desulfobacteria</taxon>
        <taxon>Desulfobacterales</taxon>
        <taxon>Desulfococcaceae</taxon>
        <taxon>Desulfonema</taxon>
    </lineage>
</organism>
<dbReference type="GO" id="GO:0016791">
    <property type="term" value="F:phosphatase activity"/>
    <property type="evidence" value="ECO:0007669"/>
    <property type="project" value="TreeGrafter"/>
</dbReference>
<reference evidence="4" key="2">
    <citation type="submission" date="2019-01" db="EMBL/GenBank/DDBJ databases">
        <title>Genome sequence of Desulfonema ishimotonii strain Tokyo 01.</title>
        <authorList>
            <person name="Fukui M."/>
        </authorList>
    </citation>
    <scope>NUCLEOTIDE SEQUENCE [LARGE SCALE GENOMIC DNA]</scope>
    <source>
        <strain evidence="4">Tokyo 01</strain>
    </source>
</reference>
<dbReference type="Pfam" id="PF12850">
    <property type="entry name" value="Metallophos_2"/>
    <property type="match status" value="1"/>
</dbReference>
<dbReference type="Gene3D" id="3.60.21.10">
    <property type="match status" value="1"/>
</dbReference>
<name>A0A401FV25_9BACT</name>
<proteinExistence type="inferred from homology"/>
<comment type="similarity">
    <text evidence="1">Belongs to the metallophosphoesterase superfamily. YfcE family.</text>
</comment>
<dbReference type="InterPro" id="IPR024654">
    <property type="entry name" value="Calcineurin-like_PHP_lpxH"/>
</dbReference>
<dbReference type="PIRSF" id="PIRSF000883">
    <property type="entry name" value="Pesterase_MJ0912"/>
    <property type="match status" value="1"/>
</dbReference>
<dbReference type="SUPFAM" id="SSF56300">
    <property type="entry name" value="Metallo-dependent phosphatases"/>
    <property type="match status" value="1"/>
</dbReference>
<dbReference type="OrthoDB" id="9813918at2"/>
<evidence type="ECO:0000259" key="2">
    <source>
        <dbReference type="Pfam" id="PF12850"/>
    </source>
</evidence>
<dbReference type="PANTHER" id="PTHR42850:SF2">
    <property type="entry name" value="BLL5683 PROTEIN"/>
    <property type="match status" value="1"/>
</dbReference>
<dbReference type="InterPro" id="IPR011152">
    <property type="entry name" value="Pesterase_MJ0912"/>
</dbReference>
<dbReference type="InterPro" id="IPR029052">
    <property type="entry name" value="Metallo-depent_PP-like"/>
</dbReference>
<dbReference type="GO" id="GO:0005737">
    <property type="term" value="C:cytoplasm"/>
    <property type="evidence" value="ECO:0007669"/>
    <property type="project" value="TreeGrafter"/>
</dbReference>
<keyword evidence="4" id="KW-1185">Reference proteome</keyword>